<evidence type="ECO:0000256" key="13">
    <source>
        <dbReference type="SAM" id="MobiDB-lite"/>
    </source>
</evidence>
<evidence type="ECO:0000256" key="12">
    <source>
        <dbReference type="PROSITE-ProRule" id="PRU00203"/>
    </source>
</evidence>
<dbReference type="PANTHER" id="PTHR13808:SF1">
    <property type="entry name" value="HISTONE ACETYLTRANSFERASE"/>
    <property type="match status" value="1"/>
</dbReference>
<dbReference type="InterPro" id="IPR035898">
    <property type="entry name" value="TAZ_dom_sf"/>
</dbReference>
<dbReference type="GO" id="GO:0003713">
    <property type="term" value="F:transcription coactivator activity"/>
    <property type="evidence" value="ECO:0007669"/>
    <property type="project" value="TreeGrafter"/>
</dbReference>
<feature type="compositionally biased region" description="Polar residues" evidence="13">
    <location>
        <begin position="1"/>
        <end position="41"/>
    </location>
</feature>
<reference evidence="15" key="1">
    <citation type="submission" date="2020-08" db="EMBL/GenBank/DDBJ databases">
        <title>Multicomponent nature underlies the extraordinary mechanical properties of spider dragline silk.</title>
        <authorList>
            <person name="Kono N."/>
            <person name="Nakamura H."/>
            <person name="Mori M."/>
            <person name="Yoshida Y."/>
            <person name="Ohtoshi R."/>
            <person name="Malay A.D."/>
            <person name="Moran D.A.P."/>
            <person name="Tomita M."/>
            <person name="Numata K."/>
            <person name="Arakawa K."/>
        </authorList>
    </citation>
    <scope>NUCLEOTIDE SEQUENCE</scope>
</reference>
<feature type="domain" description="TAZ-type" evidence="14">
    <location>
        <begin position="72"/>
        <end position="159"/>
    </location>
</feature>
<dbReference type="EC" id="2.3.1.48" evidence="2"/>
<dbReference type="GO" id="GO:0005634">
    <property type="term" value="C:nucleus"/>
    <property type="evidence" value="ECO:0007669"/>
    <property type="project" value="UniProtKB-SubCell"/>
</dbReference>
<evidence type="ECO:0000256" key="10">
    <source>
        <dbReference type="ARBA" id="ARBA00023242"/>
    </source>
</evidence>
<dbReference type="GO" id="GO:0000123">
    <property type="term" value="C:histone acetyltransferase complex"/>
    <property type="evidence" value="ECO:0007669"/>
    <property type="project" value="TreeGrafter"/>
</dbReference>
<evidence type="ECO:0000259" key="14">
    <source>
        <dbReference type="PROSITE" id="PS50134"/>
    </source>
</evidence>
<keyword evidence="16" id="KW-1185">Reference proteome</keyword>
<dbReference type="InterPro" id="IPR013178">
    <property type="entry name" value="Histone_AcTrfase_Rtt109/CBP"/>
</dbReference>
<keyword evidence="8" id="KW-0805">Transcription regulation</keyword>
<evidence type="ECO:0000256" key="4">
    <source>
        <dbReference type="ARBA" id="ARBA00022723"/>
    </source>
</evidence>
<feature type="zinc finger region" description="TAZ-type" evidence="12">
    <location>
        <begin position="72"/>
        <end position="159"/>
    </location>
</feature>
<dbReference type="PROSITE" id="PS50134">
    <property type="entry name" value="ZF_TAZ"/>
    <property type="match status" value="1"/>
</dbReference>
<accession>A0A8X6MTT1</accession>
<feature type="region of interest" description="Disordered" evidence="13">
    <location>
        <begin position="1"/>
        <end position="49"/>
    </location>
</feature>
<dbReference type="GO" id="GO:0005667">
    <property type="term" value="C:transcription regulator complex"/>
    <property type="evidence" value="ECO:0007669"/>
    <property type="project" value="TreeGrafter"/>
</dbReference>
<evidence type="ECO:0000256" key="1">
    <source>
        <dbReference type="ARBA" id="ARBA00004123"/>
    </source>
</evidence>
<dbReference type="InterPro" id="IPR000197">
    <property type="entry name" value="Znf_TAZ"/>
</dbReference>
<keyword evidence="5 12" id="KW-0863">Zinc-finger</keyword>
<dbReference type="SMART" id="SM00551">
    <property type="entry name" value="ZnF_TAZ"/>
    <property type="match status" value="1"/>
</dbReference>
<dbReference type="PANTHER" id="PTHR13808">
    <property type="entry name" value="CBP/P300-RELATED"/>
    <property type="match status" value="1"/>
</dbReference>
<keyword evidence="4 12" id="KW-0479">Metal-binding</keyword>
<evidence type="ECO:0000256" key="5">
    <source>
        <dbReference type="ARBA" id="ARBA00022771"/>
    </source>
</evidence>
<keyword evidence="6 12" id="KW-0862">Zinc</keyword>
<evidence type="ECO:0000256" key="9">
    <source>
        <dbReference type="ARBA" id="ARBA00023163"/>
    </source>
</evidence>
<organism evidence="15 16">
    <name type="scientific">Nephila pilipes</name>
    <name type="common">Giant wood spider</name>
    <name type="synonym">Nephila maculata</name>
    <dbReference type="NCBI Taxonomy" id="299642"/>
    <lineage>
        <taxon>Eukaryota</taxon>
        <taxon>Metazoa</taxon>
        <taxon>Ecdysozoa</taxon>
        <taxon>Arthropoda</taxon>
        <taxon>Chelicerata</taxon>
        <taxon>Arachnida</taxon>
        <taxon>Araneae</taxon>
        <taxon>Araneomorphae</taxon>
        <taxon>Entelegynae</taxon>
        <taxon>Araneoidea</taxon>
        <taxon>Nephilidae</taxon>
        <taxon>Nephila</taxon>
    </lineage>
</organism>
<dbReference type="GO" id="GO:0008270">
    <property type="term" value="F:zinc ion binding"/>
    <property type="evidence" value="ECO:0007669"/>
    <property type="project" value="UniProtKB-KW"/>
</dbReference>
<dbReference type="SUPFAM" id="SSF57933">
    <property type="entry name" value="TAZ domain"/>
    <property type="match status" value="1"/>
</dbReference>
<proteinExistence type="predicted"/>
<evidence type="ECO:0000256" key="8">
    <source>
        <dbReference type="ARBA" id="ARBA00023015"/>
    </source>
</evidence>
<evidence type="ECO:0000313" key="16">
    <source>
        <dbReference type="Proteomes" id="UP000887013"/>
    </source>
</evidence>
<evidence type="ECO:0000256" key="2">
    <source>
        <dbReference type="ARBA" id="ARBA00013184"/>
    </source>
</evidence>
<keyword evidence="7" id="KW-0156">Chromatin regulator</keyword>
<keyword evidence="10" id="KW-0539">Nucleus</keyword>
<dbReference type="Proteomes" id="UP000887013">
    <property type="component" value="Unassembled WGS sequence"/>
</dbReference>
<evidence type="ECO:0000256" key="3">
    <source>
        <dbReference type="ARBA" id="ARBA00022679"/>
    </source>
</evidence>
<dbReference type="Pfam" id="PF02135">
    <property type="entry name" value="zf-TAZ"/>
    <property type="match status" value="1"/>
</dbReference>
<evidence type="ECO:0000256" key="6">
    <source>
        <dbReference type="ARBA" id="ARBA00022833"/>
    </source>
</evidence>
<dbReference type="GO" id="GO:0004402">
    <property type="term" value="F:histone acetyltransferase activity"/>
    <property type="evidence" value="ECO:0007669"/>
    <property type="project" value="InterPro"/>
</dbReference>
<dbReference type="Gene3D" id="1.20.1020.10">
    <property type="entry name" value="TAZ domain"/>
    <property type="match status" value="1"/>
</dbReference>
<sequence length="179" mass="19195">MLPRNSTSVNSPLEYSASQMQVSNLPVAQSGSEQSTSNDQNAAAYPGGAVNATPSASAVGGAAAAAPPQTADQEKRKLIQLQLVLLLHAYKCRNNENLLGEEFKQCSLPNCSTMKHVLNHMITCKAGKSCAEPHCVSSTQILSHWKNCTQSDCPVCVPLKEAAGRRHQNPIEDINQPDR</sequence>
<gene>
    <name evidence="15" type="primary">EP300</name>
    <name evidence="15" type="ORF">NPIL_602581</name>
</gene>
<dbReference type="GO" id="GO:0031490">
    <property type="term" value="F:chromatin DNA binding"/>
    <property type="evidence" value="ECO:0007669"/>
    <property type="project" value="TreeGrafter"/>
</dbReference>
<evidence type="ECO:0000256" key="7">
    <source>
        <dbReference type="ARBA" id="ARBA00022853"/>
    </source>
</evidence>
<keyword evidence="3" id="KW-0808">Transferase</keyword>
<evidence type="ECO:0000256" key="11">
    <source>
        <dbReference type="ARBA" id="ARBA00048017"/>
    </source>
</evidence>
<comment type="caution">
    <text evidence="15">The sequence shown here is derived from an EMBL/GenBank/DDBJ whole genome shotgun (WGS) entry which is preliminary data.</text>
</comment>
<name>A0A8X6MTT1_NEPPI</name>
<keyword evidence="9" id="KW-0804">Transcription</keyword>
<evidence type="ECO:0000313" key="15">
    <source>
        <dbReference type="EMBL" id="GFS77667.1"/>
    </source>
</evidence>
<dbReference type="AlphaFoldDB" id="A0A8X6MTT1"/>
<comment type="catalytic activity">
    <reaction evidence="11">
        <text>L-lysyl-[protein] + acetyl-CoA = N(6)-acetyl-L-lysyl-[protein] + CoA + H(+)</text>
        <dbReference type="Rhea" id="RHEA:45948"/>
        <dbReference type="Rhea" id="RHEA-COMP:9752"/>
        <dbReference type="Rhea" id="RHEA-COMP:10731"/>
        <dbReference type="ChEBI" id="CHEBI:15378"/>
        <dbReference type="ChEBI" id="CHEBI:29969"/>
        <dbReference type="ChEBI" id="CHEBI:57287"/>
        <dbReference type="ChEBI" id="CHEBI:57288"/>
        <dbReference type="ChEBI" id="CHEBI:61930"/>
        <dbReference type="EC" id="2.3.1.48"/>
    </reaction>
</comment>
<protein>
    <recommendedName>
        <fullName evidence="2">histone acetyltransferase</fullName>
        <ecNumber evidence="2">2.3.1.48</ecNumber>
    </recommendedName>
</protein>
<dbReference type="EMBL" id="BMAW01097065">
    <property type="protein sequence ID" value="GFS77667.1"/>
    <property type="molecule type" value="Genomic_DNA"/>
</dbReference>
<dbReference type="GO" id="GO:0045944">
    <property type="term" value="P:positive regulation of transcription by RNA polymerase II"/>
    <property type="evidence" value="ECO:0007669"/>
    <property type="project" value="TreeGrafter"/>
</dbReference>
<dbReference type="OrthoDB" id="6435608at2759"/>
<comment type="subcellular location">
    <subcellularLocation>
        <location evidence="1">Nucleus</location>
    </subcellularLocation>
</comment>